<gene>
    <name evidence="2" type="ORF">GCM10022263_21860</name>
</gene>
<organism evidence="2 3">
    <name type="scientific">Nocardioides daeguensis</name>
    <dbReference type="NCBI Taxonomy" id="908359"/>
    <lineage>
        <taxon>Bacteria</taxon>
        <taxon>Bacillati</taxon>
        <taxon>Actinomycetota</taxon>
        <taxon>Actinomycetes</taxon>
        <taxon>Propionibacteriales</taxon>
        <taxon>Nocardioidaceae</taxon>
        <taxon>Nocardioides</taxon>
    </lineage>
</organism>
<protein>
    <submittedName>
        <fullName evidence="2">Zf-HC2 domain-containing protein</fullName>
    </submittedName>
</protein>
<dbReference type="RefSeq" id="WP_218236219.1">
    <property type="nucleotide sequence ID" value="NZ_BAABBB010000009.1"/>
</dbReference>
<accession>A0ABP6VFG0</accession>
<comment type="caution">
    <text evidence="2">The sequence shown here is derived from an EMBL/GenBank/DDBJ whole genome shotgun (WGS) entry which is preliminary data.</text>
</comment>
<sequence>MTHPATGCEFAHLDGVYVLGALAAAERAAYERHLPGCAECTRALRDLAGIPGLLGRVQAETVEQLRPAEPLPPTLLPAMQAEVRRARGRHRVAVGSFVAAAAVLLALLAVGIGTTLGDDAAPQQQLAAAQRMDALGTPSSGWVSLTRRGWGTRIELTCTYEGPVAGPTTYVLVVTSTDGRSEQVGTWRTADGQEVHVTMATAVAPGDIASVEVRTESGYSVLRLAQ</sequence>
<proteinExistence type="predicted"/>
<keyword evidence="1" id="KW-0472">Membrane</keyword>
<evidence type="ECO:0000313" key="3">
    <source>
        <dbReference type="Proteomes" id="UP001500301"/>
    </source>
</evidence>
<keyword evidence="1" id="KW-0812">Transmembrane</keyword>
<name>A0ABP6VFG0_9ACTN</name>
<evidence type="ECO:0000256" key="1">
    <source>
        <dbReference type="SAM" id="Phobius"/>
    </source>
</evidence>
<keyword evidence="3" id="KW-1185">Reference proteome</keyword>
<dbReference type="EMBL" id="BAABBB010000009">
    <property type="protein sequence ID" value="GAA3533078.1"/>
    <property type="molecule type" value="Genomic_DNA"/>
</dbReference>
<reference evidence="3" key="1">
    <citation type="journal article" date="2019" name="Int. J. Syst. Evol. Microbiol.">
        <title>The Global Catalogue of Microorganisms (GCM) 10K type strain sequencing project: providing services to taxonomists for standard genome sequencing and annotation.</title>
        <authorList>
            <consortium name="The Broad Institute Genomics Platform"/>
            <consortium name="The Broad Institute Genome Sequencing Center for Infectious Disease"/>
            <person name="Wu L."/>
            <person name="Ma J."/>
        </authorList>
    </citation>
    <scope>NUCLEOTIDE SEQUENCE [LARGE SCALE GENOMIC DNA]</scope>
    <source>
        <strain evidence="3">JCM 17460</strain>
    </source>
</reference>
<dbReference type="Proteomes" id="UP001500301">
    <property type="component" value="Unassembled WGS sequence"/>
</dbReference>
<feature type="transmembrane region" description="Helical" evidence="1">
    <location>
        <begin position="92"/>
        <end position="116"/>
    </location>
</feature>
<evidence type="ECO:0000313" key="2">
    <source>
        <dbReference type="EMBL" id="GAA3533078.1"/>
    </source>
</evidence>
<keyword evidence="1" id="KW-1133">Transmembrane helix</keyword>